<keyword evidence="2" id="KW-1185">Reference proteome</keyword>
<reference evidence="1 2" key="1">
    <citation type="submission" date="2023-08" db="EMBL/GenBank/DDBJ databases">
        <title>Black Yeasts Isolated from many extreme environments.</title>
        <authorList>
            <person name="Coleine C."/>
            <person name="Stajich J.E."/>
            <person name="Selbmann L."/>
        </authorList>
    </citation>
    <scope>NUCLEOTIDE SEQUENCE [LARGE SCALE GENOMIC DNA]</scope>
    <source>
        <strain evidence="1 2">CCFEE 5910</strain>
    </source>
</reference>
<dbReference type="AlphaFoldDB" id="A0AAN7Y4L4"/>
<dbReference type="Gene3D" id="3.30.70.330">
    <property type="match status" value="1"/>
</dbReference>
<dbReference type="Proteomes" id="UP001309876">
    <property type="component" value="Unassembled WGS sequence"/>
</dbReference>
<dbReference type="CDD" id="cd12261">
    <property type="entry name" value="RRM1_3_MRN1"/>
    <property type="match status" value="1"/>
</dbReference>
<accession>A0AAN7Y4L4</accession>
<evidence type="ECO:0000313" key="1">
    <source>
        <dbReference type="EMBL" id="KAK5082235.1"/>
    </source>
</evidence>
<organism evidence="1 2">
    <name type="scientific">Lithohypha guttulata</name>
    <dbReference type="NCBI Taxonomy" id="1690604"/>
    <lineage>
        <taxon>Eukaryota</taxon>
        <taxon>Fungi</taxon>
        <taxon>Dikarya</taxon>
        <taxon>Ascomycota</taxon>
        <taxon>Pezizomycotina</taxon>
        <taxon>Eurotiomycetes</taxon>
        <taxon>Chaetothyriomycetidae</taxon>
        <taxon>Chaetothyriales</taxon>
        <taxon>Trichomeriaceae</taxon>
        <taxon>Lithohypha</taxon>
    </lineage>
</organism>
<dbReference type="GO" id="GO:0003676">
    <property type="term" value="F:nucleic acid binding"/>
    <property type="evidence" value="ECO:0007669"/>
    <property type="project" value="InterPro"/>
</dbReference>
<evidence type="ECO:0000313" key="2">
    <source>
        <dbReference type="Proteomes" id="UP001309876"/>
    </source>
</evidence>
<comment type="caution">
    <text evidence="1">The sequence shown here is derived from an EMBL/GenBank/DDBJ whole genome shotgun (WGS) entry which is preliminary data.</text>
</comment>
<dbReference type="SUPFAM" id="SSF54928">
    <property type="entry name" value="RNA-binding domain, RBD"/>
    <property type="match status" value="1"/>
</dbReference>
<dbReference type="InterPro" id="IPR012677">
    <property type="entry name" value="Nucleotide-bd_a/b_plait_sf"/>
</dbReference>
<gene>
    <name evidence="1" type="ORF">LTR05_007379</name>
</gene>
<name>A0AAN7Y4L4_9EURO</name>
<protein>
    <submittedName>
        <fullName evidence="1">Uncharacterized protein</fullName>
    </submittedName>
</protein>
<proteinExistence type="predicted"/>
<dbReference type="EMBL" id="JAVRRJ010000008">
    <property type="protein sequence ID" value="KAK5082235.1"/>
    <property type="molecule type" value="Genomic_DNA"/>
</dbReference>
<dbReference type="InterPro" id="IPR035979">
    <property type="entry name" value="RBD_domain_sf"/>
</dbReference>
<sequence length="368" mass="41606">MADNITLPRDHFLALVRRIEDAERPCSNTITIPIDEYESLRNAVAEYQALKEALVNAGTPVESIDLLINATREPLTPTSDDDTTLDGTTLSSRTTVSTCRSFDKQYWTKAVTPPPQNFSWGKSWRPSGRGPAISFCEDEESSCIEECMDETPIEPQQFQTCRKDRSLVLTGLSKDATLTDVLKHIRGGAILNVFLKRHDQTAHVSFVESAGAESFINHVKRNDLYINSKRITIAWSEKQYYMTGGIARRIFCNGATRNLVIRFPKPEVTEKIVRDDLEHIHLLEVVSVTSKDGHFWISLNGVTHAVTARSCMMSRSRYKSSQIEFWQDECAQALPTTITHRVPTSKPSNHKVKSSINRFDVLLSEDEW</sequence>